<accession>A0A845LC26</accession>
<comment type="caution">
    <text evidence="2">The sequence shown here is derived from an EMBL/GenBank/DDBJ whole genome shotgun (WGS) entry which is preliminary data.</text>
</comment>
<dbReference type="PANTHER" id="PTHR46401:SF2">
    <property type="entry name" value="GLYCOSYLTRANSFERASE WBBK-RELATED"/>
    <property type="match status" value="1"/>
</dbReference>
<dbReference type="GO" id="GO:0016757">
    <property type="term" value="F:glycosyltransferase activity"/>
    <property type="evidence" value="ECO:0007669"/>
    <property type="project" value="TreeGrafter"/>
</dbReference>
<name>A0A845LC26_HELGE</name>
<dbReference type="EMBL" id="WXEX01000006">
    <property type="protein sequence ID" value="MZP43121.1"/>
    <property type="molecule type" value="Genomic_DNA"/>
</dbReference>
<dbReference type="Pfam" id="PF13692">
    <property type="entry name" value="Glyco_trans_1_4"/>
    <property type="match status" value="1"/>
</dbReference>
<sequence length="412" mass="47270">MQVLMLMDECPWPPNQGDKIRNWGILRALSQFARVDLVIMQPITEEARDRLKQYCATVESFFEKHTILKYMYGILNLRAPVTSAIRRSSRTRKKLNAFVHSKYIDGQHYDVLWGAQLKTAWYVHHLQTNPQLSQTKFVLDLCDALSLYRRRMAEQHSGSFWKWLNRFEAIRLARYEGRLITEMDLSFVASAIDRDSLRLPHTESKIAVLPNGVDGPSGEESLLRKELNRNDQSKKTILFVGNMNYPPNRDAIEWFGKAIWPIVRSKRREMNLNIVGSGAPEWLKKEPNVSVKGYVPNLEEEYECSDVVISPVRFGAGTRLKIIEAMMNGKPIVSTTLGAEGIGAEHGKHMLFADTPEAFAKAIMAYVDDEEYAYRCGNDARESAMNNFSWEIIGLNIKIKLDELQNIKRAVR</sequence>
<dbReference type="RefSeq" id="WP_161261688.1">
    <property type="nucleotide sequence ID" value="NZ_JAFBDC010000005.1"/>
</dbReference>
<dbReference type="Gene3D" id="3.40.50.2000">
    <property type="entry name" value="Glycogen Phosphorylase B"/>
    <property type="match status" value="2"/>
</dbReference>
<keyword evidence="1 2" id="KW-0808">Transferase</keyword>
<organism evidence="2 3">
    <name type="scientific">Heliomicrobium gestii</name>
    <name type="common">Heliobacterium gestii</name>
    <dbReference type="NCBI Taxonomy" id="2699"/>
    <lineage>
        <taxon>Bacteria</taxon>
        <taxon>Bacillati</taxon>
        <taxon>Bacillota</taxon>
        <taxon>Clostridia</taxon>
        <taxon>Eubacteriales</taxon>
        <taxon>Heliobacteriaceae</taxon>
        <taxon>Heliomicrobium</taxon>
    </lineage>
</organism>
<dbReference type="CDD" id="cd03801">
    <property type="entry name" value="GT4_PimA-like"/>
    <property type="match status" value="1"/>
</dbReference>
<dbReference type="PANTHER" id="PTHR46401">
    <property type="entry name" value="GLYCOSYLTRANSFERASE WBBK-RELATED"/>
    <property type="match status" value="1"/>
</dbReference>
<dbReference type="OrthoDB" id="9811902at2"/>
<evidence type="ECO:0000313" key="2">
    <source>
        <dbReference type="EMBL" id="MZP43121.1"/>
    </source>
</evidence>
<proteinExistence type="predicted"/>
<dbReference type="Proteomes" id="UP000471031">
    <property type="component" value="Unassembled WGS sequence"/>
</dbReference>
<protein>
    <submittedName>
        <fullName evidence="2">Glycosyltransferase</fullName>
    </submittedName>
</protein>
<evidence type="ECO:0000313" key="3">
    <source>
        <dbReference type="Proteomes" id="UP000471031"/>
    </source>
</evidence>
<evidence type="ECO:0000256" key="1">
    <source>
        <dbReference type="ARBA" id="ARBA00022679"/>
    </source>
</evidence>
<gene>
    <name evidence="2" type="ORF">GTO89_08740</name>
</gene>
<dbReference type="GO" id="GO:0009103">
    <property type="term" value="P:lipopolysaccharide biosynthetic process"/>
    <property type="evidence" value="ECO:0007669"/>
    <property type="project" value="TreeGrafter"/>
</dbReference>
<reference evidence="2 3" key="1">
    <citation type="submission" date="2020-01" db="EMBL/GenBank/DDBJ databases">
        <title>Whole genome sequence of Heliobacterium gestii DSM 11169.</title>
        <authorList>
            <person name="Kyndt J.A."/>
            <person name="Meyer T.E."/>
        </authorList>
    </citation>
    <scope>NUCLEOTIDE SEQUENCE [LARGE SCALE GENOMIC DNA]</scope>
    <source>
        <strain evidence="2 3">DSM 11169</strain>
    </source>
</reference>
<keyword evidence="3" id="KW-1185">Reference proteome</keyword>
<dbReference type="SUPFAM" id="SSF53756">
    <property type="entry name" value="UDP-Glycosyltransferase/glycogen phosphorylase"/>
    <property type="match status" value="1"/>
</dbReference>
<dbReference type="AlphaFoldDB" id="A0A845LC26"/>